<sequence>MLKGGEAQYWALSLMQGRQACPRRLLILANKNTSTPPVKLLIIRPYDCLCGSNLSPQSAKKLTDSAPRDQLSLPHPPRTSKMASHRQPVARRTQLGMELASPFWPDDDLKLSLRYNVFEVGARVCGVPLSTGPTTTDRSRCGGLAPEGDKAIPSVTTSLVCVKCDGD</sequence>
<name>A0A2J6RV94_HYAVF</name>
<protein>
    <submittedName>
        <fullName evidence="2">Uncharacterized protein</fullName>
    </submittedName>
</protein>
<gene>
    <name evidence="2" type="ORF">L207DRAFT_527349</name>
</gene>
<reference evidence="2 3" key="1">
    <citation type="submission" date="2016-04" db="EMBL/GenBank/DDBJ databases">
        <title>A degradative enzymes factory behind the ericoid mycorrhizal symbiosis.</title>
        <authorList>
            <consortium name="DOE Joint Genome Institute"/>
            <person name="Martino E."/>
            <person name="Morin E."/>
            <person name="Grelet G."/>
            <person name="Kuo A."/>
            <person name="Kohler A."/>
            <person name="Daghino S."/>
            <person name="Barry K."/>
            <person name="Choi C."/>
            <person name="Cichocki N."/>
            <person name="Clum A."/>
            <person name="Copeland A."/>
            <person name="Hainaut M."/>
            <person name="Haridas S."/>
            <person name="Labutti K."/>
            <person name="Lindquist E."/>
            <person name="Lipzen A."/>
            <person name="Khouja H.-R."/>
            <person name="Murat C."/>
            <person name="Ohm R."/>
            <person name="Olson A."/>
            <person name="Spatafora J."/>
            <person name="Veneault-Fourrey C."/>
            <person name="Henrissat B."/>
            <person name="Grigoriev I."/>
            <person name="Martin F."/>
            <person name="Perotto S."/>
        </authorList>
    </citation>
    <scope>NUCLEOTIDE SEQUENCE [LARGE SCALE GENOMIC DNA]</scope>
    <source>
        <strain evidence="2 3">F</strain>
    </source>
</reference>
<evidence type="ECO:0000256" key="1">
    <source>
        <dbReference type="SAM" id="MobiDB-lite"/>
    </source>
</evidence>
<dbReference type="Proteomes" id="UP000235786">
    <property type="component" value="Unassembled WGS sequence"/>
</dbReference>
<organism evidence="2 3">
    <name type="scientific">Hyaloscypha variabilis (strain UAMH 11265 / GT02V1 / F)</name>
    <name type="common">Meliniomyces variabilis</name>
    <dbReference type="NCBI Taxonomy" id="1149755"/>
    <lineage>
        <taxon>Eukaryota</taxon>
        <taxon>Fungi</taxon>
        <taxon>Dikarya</taxon>
        <taxon>Ascomycota</taxon>
        <taxon>Pezizomycotina</taxon>
        <taxon>Leotiomycetes</taxon>
        <taxon>Helotiales</taxon>
        <taxon>Hyaloscyphaceae</taxon>
        <taxon>Hyaloscypha</taxon>
        <taxon>Hyaloscypha variabilis</taxon>
    </lineage>
</organism>
<feature type="region of interest" description="Disordered" evidence="1">
    <location>
        <begin position="58"/>
        <end position="87"/>
    </location>
</feature>
<proteinExistence type="predicted"/>
<dbReference type="EMBL" id="KZ613943">
    <property type="protein sequence ID" value="PMD42440.1"/>
    <property type="molecule type" value="Genomic_DNA"/>
</dbReference>
<keyword evidence="3" id="KW-1185">Reference proteome</keyword>
<accession>A0A2J6RV94</accession>
<evidence type="ECO:0000313" key="2">
    <source>
        <dbReference type="EMBL" id="PMD42440.1"/>
    </source>
</evidence>
<evidence type="ECO:0000313" key="3">
    <source>
        <dbReference type="Proteomes" id="UP000235786"/>
    </source>
</evidence>
<dbReference type="AlphaFoldDB" id="A0A2J6RV94"/>